<evidence type="ECO:0000313" key="2">
    <source>
        <dbReference type="EMBL" id="CAB4033209.1"/>
    </source>
</evidence>
<dbReference type="EMBL" id="CACRXK020019047">
    <property type="protein sequence ID" value="CAB4033209.1"/>
    <property type="molecule type" value="Genomic_DNA"/>
</dbReference>
<dbReference type="AlphaFoldDB" id="A0A6S7LJP7"/>
<organism evidence="2 3">
    <name type="scientific">Paramuricea clavata</name>
    <name type="common">Red gorgonian</name>
    <name type="synonym">Violescent sea-whip</name>
    <dbReference type="NCBI Taxonomy" id="317549"/>
    <lineage>
        <taxon>Eukaryota</taxon>
        <taxon>Metazoa</taxon>
        <taxon>Cnidaria</taxon>
        <taxon>Anthozoa</taxon>
        <taxon>Octocorallia</taxon>
        <taxon>Malacalcyonacea</taxon>
        <taxon>Plexauridae</taxon>
        <taxon>Paramuricea</taxon>
    </lineage>
</organism>
<accession>A0A6S7LJP7</accession>
<dbReference type="PANTHER" id="PTHR37984:SF11">
    <property type="entry name" value="INTEGRASE CATALYTIC DOMAIN-CONTAINING PROTEIN"/>
    <property type="match status" value="1"/>
</dbReference>
<dbReference type="InterPro" id="IPR050951">
    <property type="entry name" value="Retrovirus_Pol_polyprotein"/>
</dbReference>
<reference evidence="2" key="1">
    <citation type="submission" date="2020-04" db="EMBL/GenBank/DDBJ databases">
        <authorList>
            <person name="Alioto T."/>
            <person name="Alioto T."/>
            <person name="Gomez Garrido J."/>
        </authorList>
    </citation>
    <scope>NUCLEOTIDE SEQUENCE</scope>
    <source>
        <strain evidence="2">A484AB</strain>
    </source>
</reference>
<sequence length="216" mass="24470">QNHYEAVCRSKKLNKKRDIKTQKPRHNVQNLVDENSSSEDSDEDGYAFSVNSTGKEQSQPMFNIVIHDTPMTIMADSGASSNKSLKVLGKFKTALKFNTKCVEDKFYVVQGSGGSLLSWKTSQELGLLKAVHNVNDNSSPTTEKLIKEYDELFHGLGKLKGYQIKLHIDESVPPVAQPHRRVPFHVRQQLEEQLKRDEELGVIERIEGPHHGYRLS</sequence>
<gene>
    <name evidence="2" type="ORF">PACLA_8A040744</name>
</gene>
<evidence type="ECO:0000313" key="3">
    <source>
        <dbReference type="Proteomes" id="UP001152795"/>
    </source>
</evidence>
<feature type="compositionally biased region" description="Basic residues" evidence="1">
    <location>
        <begin position="9"/>
        <end position="26"/>
    </location>
</feature>
<protein>
    <submittedName>
        <fullName evidence="2">Uncharacterized protein</fullName>
    </submittedName>
</protein>
<feature type="compositionally biased region" description="Acidic residues" evidence="1">
    <location>
        <begin position="36"/>
        <end position="45"/>
    </location>
</feature>
<feature type="non-terminal residue" evidence="2">
    <location>
        <position position="216"/>
    </location>
</feature>
<comment type="caution">
    <text evidence="2">The sequence shown here is derived from an EMBL/GenBank/DDBJ whole genome shotgun (WGS) entry which is preliminary data.</text>
</comment>
<proteinExistence type="predicted"/>
<dbReference type="Proteomes" id="UP001152795">
    <property type="component" value="Unassembled WGS sequence"/>
</dbReference>
<name>A0A6S7LJP7_PARCT</name>
<feature type="region of interest" description="Disordered" evidence="1">
    <location>
        <begin position="1"/>
        <end position="53"/>
    </location>
</feature>
<dbReference type="OrthoDB" id="5989205at2759"/>
<dbReference type="PANTHER" id="PTHR37984">
    <property type="entry name" value="PROTEIN CBG26694"/>
    <property type="match status" value="1"/>
</dbReference>
<keyword evidence="3" id="KW-1185">Reference proteome</keyword>
<evidence type="ECO:0000256" key="1">
    <source>
        <dbReference type="SAM" id="MobiDB-lite"/>
    </source>
</evidence>